<dbReference type="EC" id="3.4.-.-" evidence="8"/>
<keyword evidence="6" id="KW-0862">Zinc</keyword>
<dbReference type="InterPro" id="IPR005073">
    <property type="entry name" value="Peptidase_M74"/>
</dbReference>
<evidence type="ECO:0000256" key="4">
    <source>
        <dbReference type="ARBA" id="ARBA00022764"/>
    </source>
</evidence>
<sequence length="313" mass="34257">MGRLVKTGILIAALAFTASCRNSDVSRSVPGNSSAPAAVMSTQNANDNRVAKDVFGYLPTASEQRSESFGGYARGCQAGAVQLPETGPTWQAMRLSRNRNWAQPDTVDYVQDLSRFAATLPGWEGLYVGDMSQPRGGPMLTGHASHQSGLDIDIWMLPPDRLNLSRQEREDLSSISMRRERGAFTNSRWTEQHMQLLRAAASDDRTARIFVFPGAKVAMCEWATGDRSWLNKIRPWYGHHYHFHVRLTCPDGAAGCENQAPPPAGDGCADAQTWVNNILNPPPPDPNATPRTPRGPLTMARLPTQCLSVAQSN</sequence>
<keyword evidence="3" id="KW-0732">Signal</keyword>
<organism evidence="8 9">
    <name type="scientific">Octadecabacter dasysiphoniae</name>
    <dbReference type="NCBI Taxonomy" id="2909341"/>
    <lineage>
        <taxon>Bacteria</taxon>
        <taxon>Pseudomonadati</taxon>
        <taxon>Pseudomonadota</taxon>
        <taxon>Alphaproteobacteria</taxon>
        <taxon>Rhodobacterales</taxon>
        <taxon>Roseobacteraceae</taxon>
        <taxon>Octadecabacter</taxon>
    </lineage>
</organism>
<keyword evidence="9" id="KW-1185">Reference proteome</keyword>
<dbReference type="PIRSF" id="PIRSF018455">
    <property type="entry name" value="MepA"/>
    <property type="match status" value="1"/>
</dbReference>
<keyword evidence="5 8" id="KW-0378">Hydrolase</keyword>
<dbReference type="Proteomes" id="UP001200557">
    <property type="component" value="Unassembled WGS sequence"/>
</dbReference>
<reference evidence="8 9" key="1">
    <citation type="submission" date="2022-01" db="EMBL/GenBank/DDBJ databases">
        <title>Octadecabacter sp. nov., isolated from a marine alga.</title>
        <authorList>
            <person name="Jin M.S."/>
            <person name="Kim H.M."/>
            <person name="Han D.M."/>
            <person name="Jung J.J."/>
            <person name="Jeon C.O."/>
        </authorList>
    </citation>
    <scope>NUCLEOTIDE SEQUENCE [LARGE SCALE GENOMIC DNA]</scope>
    <source>
        <strain evidence="8 9">G9-8</strain>
    </source>
</reference>
<dbReference type="Pfam" id="PF03411">
    <property type="entry name" value="Peptidase_M74"/>
    <property type="match status" value="1"/>
</dbReference>
<evidence type="ECO:0000256" key="6">
    <source>
        <dbReference type="ARBA" id="ARBA00022833"/>
    </source>
</evidence>
<name>A0ABS9CXS8_9RHOB</name>
<evidence type="ECO:0000256" key="5">
    <source>
        <dbReference type="ARBA" id="ARBA00022801"/>
    </source>
</evidence>
<dbReference type="NCBIfam" id="NF006947">
    <property type="entry name" value="PRK09429.1"/>
    <property type="match status" value="1"/>
</dbReference>
<keyword evidence="7" id="KW-0482">Metalloprotease</keyword>
<protein>
    <submittedName>
        <fullName evidence="8">Penicillin-insensitive murein endopeptidase</fullName>
        <ecNumber evidence="8">3.4.-.-</ecNumber>
    </submittedName>
</protein>
<keyword evidence="4" id="KW-0574">Periplasm</keyword>
<evidence type="ECO:0000256" key="3">
    <source>
        <dbReference type="ARBA" id="ARBA00022729"/>
    </source>
</evidence>
<evidence type="ECO:0000313" key="9">
    <source>
        <dbReference type="Proteomes" id="UP001200557"/>
    </source>
</evidence>
<keyword evidence="1" id="KW-0645">Protease</keyword>
<gene>
    <name evidence="8" type="primary">mepA</name>
    <name evidence="8" type="ORF">L0664_11260</name>
</gene>
<proteinExistence type="predicted"/>
<dbReference type="PROSITE" id="PS51257">
    <property type="entry name" value="PROKAR_LIPOPROTEIN"/>
    <property type="match status" value="1"/>
</dbReference>
<dbReference type="RefSeq" id="WP_235225947.1">
    <property type="nucleotide sequence ID" value="NZ_JAKGAQ010000002.1"/>
</dbReference>
<dbReference type="EMBL" id="JAKGAQ010000002">
    <property type="protein sequence ID" value="MCF2871644.1"/>
    <property type="molecule type" value="Genomic_DNA"/>
</dbReference>
<dbReference type="InterPro" id="IPR009045">
    <property type="entry name" value="Zn_M74/Hedgehog-like"/>
</dbReference>
<evidence type="ECO:0000256" key="7">
    <source>
        <dbReference type="ARBA" id="ARBA00023049"/>
    </source>
</evidence>
<accession>A0ABS9CXS8</accession>
<keyword evidence="2" id="KW-0479">Metal-binding</keyword>
<dbReference type="GO" id="GO:0016787">
    <property type="term" value="F:hydrolase activity"/>
    <property type="evidence" value="ECO:0007669"/>
    <property type="project" value="UniProtKB-KW"/>
</dbReference>
<dbReference type="Gene3D" id="3.30.1380.10">
    <property type="match status" value="1"/>
</dbReference>
<comment type="caution">
    <text evidence="8">The sequence shown here is derived from an EMBL/GenBank/DDBJ whole genome shotgun (WGS) entry which is preliminary data.</text>
</comment>
<evidence type="ECO:0000256" key="1">
    <source>
        <dbReference type="ARBA" id="ARBA00022670"/>
    </source>
</evidence>
<dbReference type="SUPFAM" id="SSF55166">
    <property type="entry name" value="Hedgehog/DD-peptidase"/>
    <property type="match status" value="1"/>
</dbReference>
<evidence type="ECO:0000313" key="8">
    <source>
        <dbReference type="EMBL" id="MCF2871644.1"/>
    </source>
</evidence>
<evidence type="ECO:0000256" key="2">
    <source>
        <dbReference type="ARBA" id="ARBA00022723"/>
    </source>
</evidence>